<reference evidence="2 3" key="1">
    <citation type="journal article" date="2015" name="Nature">
        <title>rRNA introns, odd ribosomes, and small enigmatic genomes across a large radiation of phyla.</title>
        <authorList>
            <person name="Brown C.T."/>
            <person name="Hug L.A."/>
            <person name="Thomas B.C."/>
            <person name="Sharon I."/>
            <person name="Castelle C.J."/>
            <person name="Singh A."/>
            <person name="Wilkins M.J."/>
            <person name="Williams K.H."/>
            <person name="Banfield J.F."/>
        </authorList>
    </citation>
    <scope>NUCLEOTIDE SEQUENCE [LARGE SCALE GENOMIC DNA]</scope>
</reference>
<dbReference type="EMBL" id="LCCA01000001">
    <property type="protein sequence ID" value="KKS22866.1"/>
    <property type="molecule type" value="Genomic_DNA"/>
</dbReference>
<evidence type="ECO:0000313" key="2">
    <source>
        <dbReference type="EMBL" id="KKS22866.1"/>
    </source>
</evidence>
<accession>A0A0G0ZLC9</accession>
<proteinExistence type="predicted"/>
<dbReference type="AlphaFoldDB" id="A0A0G0ZLC9"/>
<gene>
    <name evidence="2" type="ORF">UU80_C0001G0031</name>
</gene>
<dbReference type="Proteomes" id="UP000034920">
    <property type="component" value="Unassembled WGS sequence"/>
</dbReference>
<evidence type="ECO:0000256" key="1">
    <source>
        <dbReference type="SAM" id="SignalP"/>
    </source>
</evidence>
<feature type="chain" id="PRO_5002535809" evidence="1">
    <location>
        <begin position="25"/>
        <end position="530"/>
    </location>
</feature>
<feature type="signal peptide" evidence="1">
    <location>
        <begin position="1"/>
        <end position="24"/>
    </location>
</feature>
<comment type="caution">
    <text evidence="2">The sequence shown here is derived from an EMBL/GenBank/DDBJ whole genome shotgun (WGS) entry which is preliminary data.</text>
</comment>
<organism evidence="2 3">
    <name type="scientific">candidate division WWE3 bacterium GW2011_GWA1_41_8</name>
    <dbReference type="NCBI Taxonomy" id="1619103"/>
    <lineage>
        <taxon>Bacteria</taxon>
        <taxon>Katanobacteria</taxon>
    </lineage>
</organism>
<name>A0A0G0ZLC9_UNCKA</name>
<keyword evidence="1" id="KW-0732">Signal</keyword>
<dbReference type="STRING" id="1619103.UU80_C0001G0031"/>
<evidence type="ECO:0000313" key="3">
    <source>
        <dbReference type="Proteomes" id="UP000034920"/>
    </source>
</evidence>
<sequence>MKIRQITKYVLVMALMTGSTLLRPGVSAHQDPAGCTANGGFLGIQVFRSDGSTPIGAGTVESGETIKYQATLAALGSPFCNFDQGTLSITTPDGAVNDVTPGGGIPLVSPGNPFNSALVNYVVSEADVSGGKLQASTQYIGGQSHIGDAHQNLNLGPADIAVNYQDVVLEVTKTALPAFDSECTWDITKEVDVAQHDLLSGDSGTSNYDVTVTSTGCVDSKYRVSGKITIHNPAQFANAVITGVSDSVNGTVATVDCTTDPSFTSFPFNLIPGGTLTCDYTANLPNSSTLTNTATATTSGDVGGGQGTAPVDFTGVNPTNTVNETVNVDDTFFGPLGSCSVGGAPCLFEYERTFTCDEDAGQHDNTATIVETGQTADASVTVICTPREISCTLTQGYWKTHSIKGPAAHPNDTWDLVGGPDATFYLSGKTWLQVFNTAPKGNAYYNLAHQYMAAVLNQLSGASVPSGVQTALNTATTLFETKTPAQIAALKGNNALRKQFIDLAGILGSYNEGDIGPGHCEESNNNISLR</sequence>
<protein>
    <submittedName>
        <fullName evidence="2">Uncharacterized protein</fullName>
    </submittedName>
</protein>